<reference evidence="2" key="1">
    <citation type="journal article" date="2021" name="PeerJ">
        <title>Extensive microbial diversity within the chicken gut microbiome revealed by metagenomics and culture.</title>
        <authorList>
            <person name="Gilroy R."/>
            <person name="Ravi A."/>
            <person name="Getino M."/>
            <person name="Pursley I."/>
            <person name="Horton D.L."/>
            <person name="Alikhan N.F."/>
            <person name="Baker D."/>
            <person name="Gharbi K."/>
            <person name="Hall N."/>
            <person name="Watson M."/>
            <person name="Adriaenssens E.M."/>
            <person name="Foster-Nyarko E."/>
            <person name="Jarju S."/>
            <person name="Secka A."/>
            <person name="Antonio M."/>
            <person name="Oren A."/>
            <person name="Chaudhuri R.R."/>
            <person name="La Ragione R."/>
            <person name="Hildebrand F."/>
            <person name="Pallen M.J."/>
        </authorList>
    </citation>
    <scope>NUCLEOTIDE SEQUENCE</scope>
    <source>
        <strain evidence="2">ChiBcec15-3976</strain>
    </source>
</reference>
<evidence type="ECO:0000259" key="1">
    <source>
        <dbReference type="Pfam" id="PF24135"/>
    </source>
</evidence>
<comment type="caution">
    <text evidence="2">The sequence shown here is derived from an EMBL/GenBank/DDBJ whole genome shotgun (WGS) entry which is preliminary data.</text>
</comment>
<dbReference type="Pfam" id="PF24135">
    <property type="entry name" value="DUF7402"/>
    <property type="match status" value="1"/>
</dbReference>
<dbReference type="Proteomes" id="UP000823909">
    <property type="component" value="Unassembled WGS sequence"/>
</dbReference>
<dbReference type="InterPro" id="IPR055826">
    <property type="entry name" value="DUF7402"/>
</dbReference>
<protein>
    <submittedName>
        <fullName evidence="2">Carbohydrate-binding protein</fullName>
    </submittedName>
</protein>
<reference evidence="2" key="2">
    <citation type="submission" date="2021-04" db="EMBL/GenBank/DDBJ databases">
        <authorList>
            <person name="Gilroy R."/>
        </authorList>
    </citation>
    <scope>NUCLEOTIDE SEQUENCE</scope>
    <source>
        <strain evidence="2">ChiBcec15-3976</strain>
    </source>
</reference>
<dbReference type="EMBL" id="DWUU01000034">
    <property type="protein sequence ID" value="HJD42444.1"/>
    <property type="molecule type" value="Genomic_DNA"/>
</dbReference>
<feature type="domain" description="DUF7402" evidence="1">
    <location>
        <begin position="131"/>
        <end position="236"/>
    </location>
</feature>
<organism evidence="2 3">
    <name type="scientific">Candidatus Mediterraneibacter quadrami</name>
    <dbReference type="NCBI Taxonomy" id="2838684"/>
    <lineage>
        <taxon>Bacteria</taxon>
        <taxon>Bacillati</taxon>
        <taxon>Bacillota</taxon>
        <taxon>Clostridia</taxon>
        <taxon>Lachnospirales</taxon>
        <taxon>Lachnospiraceae</taxon>
        <taxon>Mediterraneibacter</taxon>
    </lineage>
</organism>
<evidence type="ECO:0000313" key="2">
    <source>
        <dbReference type="EMBL" id="HJD42444.1"/>
    </source>
</evidence>
<dbReference type="InterPro" id="IPR008979">
    <property type="entry name" value="Galactose-bd-like_sf"/>
</dbReference>
<dbReference type="Gene3D" id="2.60.120.260">
    <property type="entry name" value="Galactose-binding domain-like"/>
    <property type="match status" value="1"/>
</dbReference>
<name>A0A9D2RC31_9FIRM</name>
<gene>
    <name evidence="2" type="ORF">H9910_05495</name>
</gene>
<proteinExistence type="predicted"/>
<accession>A0A9D2RC31</accession>
<dbReference type="SUPFAM" id="SSF49785">
    <property type="entry name" value="Galactose-binding domain-like"/>
    <property type="match status" value="1"/>
</dbReference>
<evidence type="ECO:0000313" key="3">
    <source>
        <dbReference type="Proteomes" id="UP000823909"/>
    </source>
</evidence>
<dbReference type="AlphaFoldDB" id="A0A9D2RC31"/>
<sequence>MLCIKVIDKNGLTINVRRDENEVHLPLFHEYQEGDQIIIEVSDTPVFAWLQLDDALGRSLVYLTGDLWYKIPFGEKRINLSPKAFTGGRHLLTLKKARDFEVSAYRNLAFNVNDCHENSTCFPHASANVETRGEAVFAAKNAIDGVTAATCHGEWPYASWGINRDPNAALTLDFGRDVTIDRIVIYLRADFPHDNWWKSALLTFSDGSDMELTFTKTGAAQEFTFEPKTIRKLEFSHLIKAETESPFPALTQIEVYGTEAQN</sequence>